<dbReference type="InterPro" id="IPR028889">
    <property type="entry name" value="USP"/>
</dbReference>
<feature type="domain" description="USP" evidence="9">
    <location>
        <begin position="305"/>
        <end position="893"/>
    </location>
</feature>
<dbReference type="PROSITE" id="PS00972">
    <property type="entry name" value="USP_1"/>
    <property type="match status" value="1"/>
</dbReference>
<dbReference type="Pfam" id="PF06337">
    <property type="entry name" value="DUSP"/>
    <property type="match status" value="1"/>
</dbReference>
<dbReference type="InterPro" id="IPR050185">
    <property type="entry name" value="Ub_carboxyl-term_hydrolase"/>
</dbReference>
<dbReference type="EMBL" id="CAJNDS010002804">
    <property type="protein sequence ID" value="CAE7604320.1"/>
    <property type="molecule type" value="Genomic_DNA"/>
</dbReference>
<organism evidence="11 12">
    <name type="scientific">Symbiodinium natans</name>
    <dbReference type="NCBI Taxonomy" id="878477"/>
    <lineage>
        <taxon>Eukaryota</taxon>
        <taxon>Sar</taxon>
        <taxon>Alveolata</taxon>
        <taxon>Dinophyceae</taxon>
        <taxon>Suessiales</taxon>
        <taxon>Symbiodiniaceae</taxon>
        <taxon>Symbiodinium</taxon>
    </lineage>
</organism>
<dbReference type="InterPro" id="IPR035927">
    <property type="entry name" value="DUSP-like_sf"/>
</dbReference>
<dbReference type="PROSITE" id="PS50235">
    <property type="entry name" value="USP_3"/>
    <property type="match status" value="1"/>
</dbReference>
<evidence type="ECO:0000256" key="5">
    <source>
        <dbReference type="ARBA" id="ARBA00022801"/>
    </source>
</evidence>
<name>A0A812V8J3_9DINO</name>
<dbReference type="SUPFAM" id="SSF143791">
    <property type="entry name" value="DUSP-like"/>
    <property type="match status" value="1"/>
</dbReference>
<feature type="domain" description="DUSP" evidence="10">
    <location>
        <begin position="15"/>
        <end position="157"/>
    </location>
</feature>
<dbReference type="GO" id="GO:0006508">
    <property type="term" value="P:proteolysis"/>
    <property type="evidence" value="ECO:0007669"/>
    <property type="project" value="UniProtKB-KW"/>
</dbReference>
<comment type="catalytic activity">
    <reaction evidence="1 7">
        <text>Thiol-dependent hydrolysis of ester, thioester, amide, peptide and isopeptide bonds formed by the C-terminal Gly of ubiquitin (a 76-residue protein attached to proteins as an intracellular targeting signal).</text>
        <dbReference type="EC" id="3.4.19.12"/>
    </reaction>
</comment>
<reference evidence="11" key="1">
    <citation type="submission" date="2021-02" db="EMBL/GenBank/DDBJ databases">
        <authorList>
            <person name="Dougan E. K."/>
            <person name="Rhodes N."/>
            <person name="Thang M."/>
            <person name="Chan C."/>
        </authorList>
    </citation>
    <scope>NUCLEOTIDE SEQUENCE</scope>
</reference>
<keyword evidence="6 7" id="KW-0788">Thiol protease</keyword>
<keyword evidence="4 7" id="KW-0833">Ubl conjugation pathway</keyword>
<dbReference type="PANTHER" id="PTHR21646:SF24">
    <property type="entry name" value="UBIQUITIN CARBOXYL-TERMINAL HYDROLASE"/>
    <property type="match status" value="1"/>
</dbReference>
<comment type="similarity">
    <text evidence="2 7">Belongs to the peptidase C19 family.</text>
</comment>
<protein>
    <recommendedName>
        <fullName evidence="7">Ubiquitin carboxyl-terminal hydrolase</fullName>
        <ecNumber evidence="7">3.4.19.12</ecNumber>
    </recommendedName>
</protein>
<proteinExistence type="inferred from homology"/>
<evidence type="ECO:0000313" key="12">
    <source>
        <dbReference type="Proteomes" id="UP000604046"/>
    </source>
</evidence>
<dbReference type="PANTHER" id="PTHR21646">
    <property type="entry name" value="UBIQUITIN CARBOXYL-TERMINAL HYDROLASE"/>
    <property type="match status" value="1"/>
</dbReference>
<sequence>MADMSPEGGEGPLPAIKAEAVSPVEEYRRIDPLMKQPLKAGSSYFLVNRRWYTEWLQWVGHPSVQSPQLRPADPPLIDGLDLSQGAGGSTDGLRPRTHSWTKDRPGEIDNRELLEVGSATAMKRSLSGHDYEIVPEDAWDLLYEWYGGGPPIKRRAIQEASGGVRLELFGLSLKAYRSSDMAGLPKEIIESKNSTIRQLKERLCTEMDLEPQDVRMWDYFDNKIFGLLEDEMDASLHDKRIMDNNPILLEEKDADGQFTFVEEMKSNATNTAGATSSGSGYYSSSYQNSSADVPMVGEAIQRGAVGLQNLGNTCFMNSSIQCLSNIPKLREYFLELDKERLNRTAHKTQGKLAEAFADLLKMMWGEGTSKVAPRNFKYQVGQFAEQFSGYGQQDSMELIEYVLDGLKEDCNTVQGPKPYIELKEADGRPDEEVAREALDAYHLRNNSRVDDLFVGLFKSVVRCPEKECGRVSVTFDPFLSAKLSLTSTAEQRQTSFSLLLVREAVKGYQQVKVRVNKEASVKELIQAAAEEVGEGLEASKCILVEVWNKKVHQFLEENTCVDSIRAEDHLLLSEVSDATAFHVTNEQRWGSSGSYGFNALNSPEEGSDPTPSSSSSFGVVLNHRKASNSHSVWSSFDHLGVPFLLAIRKDATMREMYAEVRRYMKQALDIHAGPEAWRIHRLEKYARDGVSIDPDSDKRMDFKGSREYFSVEWLEEDAIPSLLHQDPFRNTNEDVSDGEVDLTHLLQLFVQDERLGNTDAWYCSRCKEHREAYKQLQFHHCPPVLVIQLKRFQYNRWSRERLNTPVCFPLEGLDLRPFCTASSRESFESPPIYDLAALSKHIGSLGGGHYVAFCRSSIDGSWYHFDDGSVRQCSEQEVSADKVGAYVLFYIRRDIRPQTFGATS</sequence>
<dbReference type="InterPro" id="IPR001394">
    <property type="entry name" value="Peptidase_C19_UCH"/>
</dbReference>
<dbReference type="PROSITE" id="PS00973">
    <property type="entry name" value="USP_2"/>
    <property type="match status" value="1"/>
</dbReference>
<dbReference type="GO" id="GO:0016579">
    <property type="term" value="P:protein deubiquitination"/>
    <property type="evidence" value="ECO:0007669"/>
    <property type="project" value="InterPro"/>
</dbReference>
<keyword evidence="12" id="KW-1185">Reference proteome</keyword>
<evidence type="ECO:0000313" key="11">
    <source>
        <dbReference type="EMBL" id="CAE7604320.1"/>
    </source>
</evidence>
<dbReference type="AlphaFoldDB" id="A0A812V8J3"/>
<dbReference type="OrthoDB" id="292964at2759"/>
<accession>A0A812V8J3</accession>
<dbReference type="Proteomes" id="UP000604046">
    <property type="component" value="Unassembled WGS sequence"/>
</dbReference>
<dbReference type="Gene3D" id="3.90.70.10">
    <property type="entry name" value="Cysteine proteinases"/>
    <property type="match status" value="2"/>
</dbReference>
<dbReference type="GO" id="GO:0004843">
    <property type="term" value="F:cysteine-type deubiquitinase activity"/>
    <property type="evidence" value="ECO:0007669"/>
    <property type="project" value="UniProtKB-UniRule"/>
</dbReference>
<dbReference type="Pfam" id="PF14533">
    <property type="entry name" value="USP7_C2"/>
    <property type="match status" value="1"/>
</dbReference>
<gene>
    <name evidence="11" type="primary">UBP11</name>
    <name evidence="11" type="ORF">SNAT2548_LOCUS34369</name>
</gene>
<feature type="region of interest" description="Disordered" evidence="8">
    <location>
        <begin position="83"/>
        <end position="105"/>
    </location>
</feature>
<dbReference type="InterPro" id="IPR018200">
    <property type="entry name" value="USP_CS"/>
</dbReference>
<evidence type="ECO:0000256" key="7">
    <source>
        <dbReference type="RuleBase" id="RU366025"/>
    </source>
</evidence>
<dbReference type="SUPFAM" id="SSF54001">
    <property type="entry name" value="Cysteine proteinases"/>
    <property type="match status" value="1"/>
</dbReference>
<evidence type="ECO:0000259" key="9">
    <source>
        <dbReference type="PROSITE" id="PS50235"/>
    </source>
</evidence>
<dbReference type="InterPro" id="IPR038765">
    <property type="entry name" value="Papain-like_cys_pep_sf"/>
</dbReference>
<dbReference type="SMART" id="SM00695">
    <property type="entry name" value="DUSP"/>
    <property type="match status" value="1"/>
</dbReference>
<dbReference type="Pfam" id="PF00443">
    <property type="entry name" value="UCH"/>
    <property type="match status" value="1"/>
</dbReference>
<evidence type="ECO:0000256" key="4">
    <source>
        <dbReference type="ARBA" id="ARBA00022786"/>
    </source>
</evidence>
<keyword evidence="5 7" id="KW-0378">Hydrolase</keyword>
<evidence type="ECO:0000256" key="2">
    <source>
        <dbReference type="ARBA" id="ARBA00009085"/>
    </source>
</evidence>
<dbReference type="Gene3D" id="3.30.2230.10">
    <property type="entry name" value="DUSP-like"/>
    <property type="match status" value="1"/>
</dbReference>
<evidence type="ECO:0000259" key="10">
    <source>
        <dbReference type="PROSITE" id="PS51283"/>
    </source>
</evidence>
<dbReference type="InterPro" id="IPR006615">
    <property type="entry name" value="Pept_C19_DUSP"/>
</dbReference>
<evidence type="ECO:0000256" key="3">
    <source>
        <dbReference type="ARBA" id="ARBA00022670"/>
    </source>
</evidence>
<comment type="caution">
    <text evidence="11">The sequence shown here is derived from an EMBL/GenBank/DDBJ whole genome shotgun (WGS) entry which is preliminary data.</text>
</comment>
<dbReference type="PROSITE" id="PS51283">
    <property type="entry name" value="DUSP"/>
    <property type="match status" value="1"/>
</dbReference>
<evidence type="ECO:0000256" key="8">
    <source>
        <dbReference type="SAM" id="MobiDB-lite"/>
    </source>
</evidence>
<evidence type="ECO:0000256" key="1">
    <source>
        <dbReference type="ARBA" id="ARBA00000707"/>
    </source>
</evidence>
<dbReference type="EC" id="3.4.19.12" evidence="7"/>
<dbReference type="Gene3D" id="3.10.20.90">
    <property type="entry name" value="Phosphatidylinositol 3-kinase Catalytic Subunit, Chain A, domain 1"/>
    <property type="match status" value="1"/>
</dbReference>
<keyword evidence="3 7" id="KW-0645">Protease</keyword>
<dbReference type="InterPro" id="IPR029346">
    <property type="entry name" value="USP_C"/>
</dbReference>
<evidence type="ECO:0000256" key="6">
    <source>
        <dbReference type="ARBA" id="ARBA00022807"/>
    </source>
</evidence>